<evidence type="ECO:0000313" key="3">
    <source>
        <dbReference type="Proteomes" id="UP000270673"/>
    </source>
</evidence>
<feature type="domain" description="Helix-turn-helix" evidence="1">
    <location>
        <begin position="197"/>
        <end position="241"/>
    </location>
</feature>
<protein>
    <submittedName>
        <fullName evidence="2">DNA-binding protein</fullName>
    </submittedName>
</protein>
<sequence>MLLRNETPLSDVIKTLLRGEADELDEENLVCYVENLTRGDRDALQRVRKRVETAIEEWRDSYYESTYYDMVERYRQGELKWTNEELDDLFFEEEFMRKEGKTGLTVDYLHDAIQKFGFINEHHEEAIERAWEERDYEFLKARWEELSLDGIRSLQAAITLVLEVTPPEPRDDVQEANRPEKRLEEYPDVFGVDSCSEITGYSKNTIYKFTSNGKMPCCRPANNGRKLMFRRDEVIEWLTARHQETTGEFVSNMEKRLAARK</sequence>
<dbReference type="RefSeq" id="WP_106624072.1">
    <property type="nucleotide sequence ID" value="NZ_CP032819.1"/>
</dbReference>
<name>A0A3Q9ITT9_9BACT</name>
<dbReference type="AlphaFoldDB" id="A0A3Q9ITT9"/>
<gene>
    <name evidence="2" type="ORF">D8S85_20205</name>
</gene>
<dbReference type="OrthoDB" id="597977at2"/>
<dbReference type="InterPro" id="IPR009061">
    <property type="entry name" value="DNA-bd_dom_put_sf"/>
</dbReference>
<dbReference type="InterPro" id="IPR036388">
    <property type="entry name" value="WH-like_DNA-bd_sf"/>
</dbReference>
<organism evidence="2 3">
    <name type="scientific">Butyricimonas faecalis</name>
    <dbReference type="NCBI Taxonomy" id="2093856"/>
    <lineage>
        <taxon>Bacteria</taxon>
        <taxon>Pseudomonadati</taxon>
        <taxon>Bacteroidota</taxon>
        <taxon>Bacteroidia</taxon>
        <taxon>Bacteroidales</taxon>
        <taxon>Odoribacteraceae</taxon>
        <taxon>Butyricimonas</taxon>
    </lineage>
</organism>
<evidence type="ECO:0000313" key="2">
    <source>
        <dbReference type="EMBL" id="AZS31643.1"/>
    </source>
</evidence>
<evidence type="ECO:0000259" key="1">
    <source>
        <dbReference type="Pfam" id="PF12728"/>
    </source>
</evidence>
<dbReference type="GO" id="GO:0003677">
    <property type="term" value="F:DNA binding"/>
    <property type="evidence" value="ECO:0007669"/>
    <property type="project" value="UniProtKB-KW"/>
</dbReference>
<reference evidence="2 3" key="1">
    <citation type="submission" date="2018-10" db="EMBL/GenBank/DDBJ databases">
        <title>Butyricimonas faecalis sp. nov., isolated from human faeces and emended description of the genus Butyricimonas.</title>
        <authorList>
            <person name="Le Roy T."/>
            <person name="Van der Smissen P."/>
            <person name="Paquot A."/>
            <person name="Delzenne N."/>
            <person name="Muccioli G."/>
            <person name="Collet J.-F."/>
            <person name="Cani P.D."/>
        </authorList>
    </citation>
    <scope>NUCLEOTIDE SEQUENCE [LARGE SCALE GENOMIC DNA]</scope>
    <source>
        <strain evidence="2 3">H184</strain>
    </source>
</reference>
<dbReference type="Gene3D" id="1.10.10.10">
    <property type="entry name" value="Winged helix-like DNA-binding domain superfamily/Winged helix DNA-binding domain"/>
    <property type="match status" value="1"/>
</dbReference>
<dbReference type="KEGG" id="buy:D8S85_20205"/>
<dbReference type="SUPFAM" id="SSF46955">
    <property type="entry name" value="Putative DNA-binding domain"/>
    <property type="match status" value="1"/>
</dbReference>
<dbReference type="Proteomes" id="UP000270673">
    <property type="component" value="Chromosome"/>
</dbReference>
<accession>A0A3Q9ITT9</accession>
<keyword evidence="3" id="KW-1185">Reference proteome</keyword>
<dbReference type="InterPro" id="IPR041657">
    <property type="entry name" value="HTH_17"/>
</dbReference>
<dbReference type="EMBL" id="CP032819">
    <property type="protein sequence ID" value="AZS31643.1"/>
    <property type="molecule type" value="Genomic_DNA"/>
</dbReference>
<dbReference type="Pfam" id="PF12728">
    <property type="entry name" value="HTH_17"/>
    <property type="match status" value="1"/>
</dbReference>
<keyword evidence="2" id="KW-0238">DNA-binding</keyword>
<proteinExistence type="predicted"/>